<dbReference type="PANTHER" id="PTHR22998:SF1">
    <property type="entry name" value="NAD(+) HYDROLASE SARM1"/>
    <property type="match status" value="1"/>
</dbReference>
<dbReference type="CDD" id="cd09502">
    <property type="entry name" value="SAM_SARM1-like_repeat2"/>
    <property type="match status" value="1"/>
</dbReference>
<feature type="domain" description="TIR" evidence="12">
    <location>
        <begin position="954"/>
        <end position="1097"/>
    </location>
</feature>
<feature type="region of interest" description="Disordered" evidence="11">
    <location>
        <begin position="271"/>
        <end position="291"/>
    </location>
</feature>
<evidence type="ECO:0000259" key="12">
    <source>
        <dbReference type="PROSITE" id="PS50104"/>
    </source>
</evidence>
<dbReference type="GO" id="GO:0034128">
    <property type="term" value="P:negative regulation of MyD88-independent toll-like receptor signaling pathway"/>
    <property type="evidence" value="ECO:0007669"/>
    <property type="project" value="InterPro"/>
</dbReference>
<feature type="compositionally biased region" description="Pro residues" evidence="11">
    <location>
        <begin position="1341"/>
        <end position="1350"/>
    </location>
</feature>
<dbReference type="InterPro" id="IPR035897">
    <property type="entry name" value="Toll_tir_struct_dom_sf"/>
</dbReference>
<dbReference type="InterPro" id="IPR016024">
    <property type="entry name" value="ARM-type_fold"/>
</dbReference>
<dbReference type="Pfam" id="PF13676">
    <property type="entry name" value="TIR_2"/>
    <property type="match status" value="1"/>
</dbReference>
<dbReference type="CDD" id="cd24153">
    <property type="entry name" value="SARM1_N"/>
    <property type="match status" value="1"/>
</dbReference>
<evidence type="ECO:0000256" key="11">
    <source>
        <dbReference type="SAM" id="MobiDB-lite"/>
    </source>
</evidence>
<dbReference type="FunFam" id="3.40.50.10140:FF:000012">
    <property type="entry name" value="Sterile alpha and TIR motif-containing protein"/>
    <property type="match status" value="1"/>
</dbReference>
<evidence type="ECO:0000256" key="10">
    <source>
        <dbReference type="ARBA" id="ARBA00047304"/>
    </source>
</evidence>
<dbReference type="Gene3D" id="1.25.10.10">
    <property type="entry name" value="Leucine-rich Repeat Variant"/>
    <property type="match status" value="1"/>
</dbReference>
<dbReference type="GO" id="GO:0003953">
    <property type="term" value="F:NAD+ nucleosidase activity"/>
    <property type="evidence" value="ECO:0007669"/>
    <property type="project" value="InterPro"/>
</dbReference>
<feature type="region of interest" description="Disordered" evidence="11">
    <location>
        <begin position="1"/>
        <end position="22"/>
    </location>
</feature>
<dbReference type="GO" id="GO:0035591">
    <property type="term" value="F:signaling adaptor activity"/>
    <property type="evidence" value="ECO:0007669"/>
    <property type="project" value="InterPro"/>
</dbReference>
<feature type="region of interest" description="Disordered" evidence="11">
    <location>
        <begin position="1298"/>
        <end position="1426"/>
    </location>
</feature>
<dbReference type="InterPro" id="IPR011989">
    <property type="entry name" value="ARM-like"/>
</dbReference>
<protein>
    <recommendedName>
        <fullName evidence="3">ADP-ribosyl cyclase/cyclic ADP-ribose hydrolase</fullName>
        <ecNumber evidence="3">3.2.2.6</ecNumber>
    </recommendedName>
</protein>
<dbReference type="SUPFAM" id="SSF48371">
    <property type="entry name" value="ARM repeat"/>
    <property type="match status" value="1"/>
</dbReference>
<dbReference type="GO" id="GO:0005737">
    <property type="term" value="C:cytoplasm"/>
    <property type="evidence" value="ECO:0007669"/>
    <property type="project" value="UniProtKB-SubCell"/>
</dbReference>
<evidence type="ECO:0000313" key="14">
    <source>
        <dbReference type="EMBL" id="SVE92212.1"/>
    </source>
</evidence>
<dbReference type="SMART" id="SM00255">
    <property type="entry name" value="TIR"/>
    <property type="match status" value="1"/>
</dbReference>
<dbReference type="Gene3D" id="3.40.50.10140">
    <property type="entry name" value="Toll/interleukin-1 receptor homology (TIR) domain"/>
    <property type="match status" value="1"/>
</dbReference>
<comment type="catalytic activity">
    <reaction evidence="10">
        <text>NAD(+) + H2O = ADP-D-ribose + nicotinamide + H(+)</text>
        <dbReference type="Rhea" id="RHEA:16301"/>
        <dbReference type="ChEBI" id="CHEBI:15377"/>
        <dbReference type="ChEBI" id="CHEBI:15378"/>
        <dbReference type="ChEBI" id="CHEBI:17154"/>
        <dbReference type="ChEBI" id="CHEBI:57540"/>
        <dbReference type="ChEBI" id="CHEBI:57967"/>
        <dbReference type="EC" id="3.2.2.6"/>
    </reaction>
    <physiologicalReaction direction="left-to-right" evidence="10">
        <dbReference type="Rhea" id="RHEA:16302"/>
    </physiologicalReaction>
</comment>
<name>A0A4Y7NGC5_9CRUS</name>
<evidence type="ECO:0000256" key="4">
    <source>
        <dbReference type="ARBA" id="ARBA00022490"/>
    </source>
</evidence>
<feature type="region of interest" description="Disordered" evidence="11">
    <location>
        <begin position="139"/>
        <end position="168"/>
    </location>
</feature>
<feature type="region of interest" description="Disordered" evidence="11">
    <location>
        <begin position="1133"/>
        <end position="1172"/>
    </location>
</feature>
<keyword evidence="8" id="KW-0391">Immunity</keyword>
<dbReference type="GO" id="GO:0061809">
    <property type="term" value="F:NAD+ nucleosidase activity, cyclic ADP-ribose generating"/>
    <property type="evidence" value="ECO:0007669"/>
    <property type="project" value="UniProtKB-EC"/>
</dbReference>
<evidence type="ECO:0000256" key="3">
    <source>
        <dbReference type="ARBA" id="ARBA00011982"/>
    </source>
</evidence>
<reference evidence="14" key="1">
    <citation type="submission" date="2018-08" db="EMBL/GenBank/DDBJ databases">
        <authorList>
            <person name="Cornetti L."/>
        </authorList>
    </citation>
    <scope>NUCLEOTIDE SEQUENCE</scope>
    <source>
        <strain evidence="14">CH-H-2</strain>
    </source>
</reference>
<feature type="region of interest" description="Disordered" evidence="11">
    <location>
        <begin position="1100"/>
        <end position="1120"/>
    </location>
</feature>
<feature type="region of interest" description="Disordered" evidence="11">
    <location>
        <begin position="1196"/>
        <end position="1222"/>
    </location>
</feature>
<dbReference type="PROSITE" id="PS50104">
    <property type="entry name" value="TIR"/>
    <property type="match status" value="1"/>
</dbReference>
<gene>
    <name evidence="14" type="primary">EOG090X00FC</name>
</gene>
<dbReference type="GO" id="GO:0048678">
    <property type="term" value="P:response to axon injury"/>
    <property type="evidence" value="ECO:0007669"/>
    <property type="project" value="InterPro"/>
</dbReference>
<dbReference type="Pfam" id="PF00536">
    <property type="entry name" value="SAM_1"/>
    <property type="match status" value="1"/>
</dbReference>
<sequence>MSGMSSELTATPDGAPVNGVASGRSGDVAAMIENFQHKKSTGSSSTAAMLNRINSSAIPVPGGGGIVVTSVAGSPGTVVVNNNPTQVMSSSSTSSSRVKRSSQFSLPSHVNRDMLNSAHVWPSLIWIVIKQVMHHSMSSSEISSSNKHSSSSSKMSTQELTSNLSELKSSMSEMKSSLSSHLVAAAAAAAASSSSGAKFPSAGLLQGSLEGLNMVSGDGSELAIADVEHDFGVVANPAGCLSTLNNNNINGGKSSEMKFEQTRVASATSTKITHGDGYSSEAATANASHSRRLQADGLHYEESGQAAAMKARLEMDGITAEKAAAVKQEQRSLKAGDVTQQESRTTAAASMKLTTDNFSAEKVAMATQQQKQTVTSSGRFNQERHATAASQSKLTINAKSVRKELSVVSSSQMNGTLISLEDAEMMSSLPSLDDLEKLNSSSDLMEIEQAKTKYIGAMSSFVERLKEMARRNKQSHMMPDYLDRVSQMVGMAWAVPAPHGQSLASSLCDVLRNNGGLDVLINNCVSDDSNVQLSSARLLEQCLTQENREYVVECGLDKVVSVACGCTEPSAHVDQSRVGTGLLEHLFQHNEVTCSDVVKLGGLDAVVRECRRSDVEILRHCAGALANLSLYGGAENQEAMIKRQVPMWLFPLAFHTDDNIKYYACLAIAVLVANKEIEAAVLRSVTLNLVEPFVSTHNPYEFANTVAATWQHHARRGLGQSKNWLRRLVPVLNSKREEARNLAAFHFCMAAGIIQKSQGSTDIFCEIGAIEPLKSVASSPNAIASKYAAQTLRLIGEEVPHKLSQQVPLWSAEDVREWVRQIGFIDHCESFADICKVDGDLLLQLTEEMLRDDIGMRNAILRKRFMRELAILKKLADYSSCDKSSLNDFLQSLDPAFCAYTYSMLNAGVDKKSLRLLSEEQLLTECGIVNSIHRQRIFDAIRGENGIYDYLDNKPLDAFISYRRSTGSQLASLLKVHLQLRNFTVFIDVERLEAGKFDNNLLQSISQAKYFLLVLTPNSLDRCRGDDERKDWVHREIVAALESNCKIIPILDNFQWPIPEELPEDMRAVCYFNGVRWVHDYQDACVDKLDKFMRGDLYGKGNDHVRRPQDGNLTPSYTPGSASILQPGAALINRNCNNGNGGQPSYQRQGSNESGKGSYSSDKDMGGDGSNGFCNGVGGGGGAISVANPVALHRAVSPSCAQRSPSPSRSPLQQPQSGPGQWQKRILLRGSAGERAASPTRSISPRPIPISPLVQRRISAGQHVMPTPFFNQARNGWVTPIGSLSNLVVAGVPNRSRSLDTGLSNETKLDEHPNQPPQINEVVIPDTSDSEHDDVMEPPDEPPPPPPPVRPTSLATMSTPPLVIVQHPSPTTERPSRRDRNMPLVRTKSKAAQTIVAAINQATGTRKTRRSTADDESPDATTPTGSAKFVDRCVTKMKTLINK</sequence>
<proteinExistence type="evidence at transcript level"/>
<evidence type="ECO:0000256" key="1">
    <source>
        <dbReference type="ARBA" id="ARBA00004496"/>
    </source>
</evidence>
<evidence type="ECO:0000256" key="9">
    <source>
        <dbReference type="ARBA" id="ARBA00023027"/>
    </source>
</evidence>
<dbReference type="EC" id="3.2.2.6" evidence="3"/>
<comment type="subcellular location">
    <subcellularLocation>
        <location evidence="1">Cytoplasm</location>
    </subcellularLocation>
</comment>
<keyword evidence="5" id="KW-0399">Innate immunity</keyword>
<keyword evidence="9" id="KW-0520">NAD</keyword>
<feature type="compositionally biased region" description="Low complexity" evidence="11">
    <location>
        <begin position="1235"/>
        <end position="1245"/>
    </location>
</feature>
<dbReference type="InterPro" id="IPR039184">
    <property type="entry name" value="SARM1"/>
</dbReference>
<dbReference type="GO" id="GO:0044297">
    <property type="term" value="C:cell body"/>
    <property type="evidence" value="ECO:0007669"/>
    <property type="project" value="UniProtKB-ARBA"/>
</dbReference>
<dbReference type="GO" id="GO:0030425">
    <property type="term" value="C:dendrite"/>
    <property type="evidence" value="ECO:0007669"/>
    <property type="project" value="TreeGrafter"/>
</dbReference>
<evidence type="ECO:0000256" key="8">
    <source>
        <dbReference type="ARBA" id="ARBA00022859"/>
    </source>
</evidence>
<dbReference type="InterPro" id="IPR000157">
    <property type="entry name" value="TIR_dom"/>
</dbReference>
<evidence type="ECO:0000256" key="6">
    <source>
        <dbReference type="ARBA" id="ARBA00022737"/>
    </source>
</evidence>
<keyword evidence="7" id="KW-0378">Hydrolase</keyword>
<dbReference type="Pfam" id="PF07647">
    <property type="entry name" value="SAM_2"/>
    <property type="match status" value="1"/>
</dbReference>
<feature type="compositionally biased region" description="Polar residues" evidence="11">
    <location>
        <begin position="1134"/>
        <end position="1160"/>
    </location>
</feature>
<feature type="domain" description="SAM" evidence="13">
    <location>
        <begin position="810"/>
        <end position="875"/>
    </location>
</feature>
<accession>A0A4Y7NGC5</accession>
<dbReference type="PANTHER" id="PTHR22998">
    <property type="entry name" value="SARM1"/>
    <property type="match status" value="1"/>
</dbReference>
<dbReference type="SUPFAM" id="SSF47769">
    <property type="entry name" value="SAM/Pointed domain"/>
    <property type="match status" value="2"/>
</dbReference>
<feature type="compositionally biased region" description="Low complexity" evidence="11">
    <location>
        <begin position="1197"/>
        <end position="1222"/>
    </location>
</feature>
<keyword evidence="6" id="KW-0677">Repeat</keyword>
<dbReference type="PROSITE" id="PS50105">
    <property type="entry name" value="SAM_DOMAIN"/>
    <property type="match status" value="1"/>
</dbReference>
<dbReference type="CDD" id="cd09501">
    <property type="entry name" value="SAM_SARM1-like_repeat1"/>
    <property type="match status" value="1"/>
</dbReference>
<evidence type="ECO:0000259" key="13">
    <source>
        <dbReference type="PROSITE" id="PS50105"/>
    </source>
</evidence>
<dbReference type="EMBL" id="LR022593">
    <property type="protein sequence ID" value="SVE92212.1"/>
    <property type="molecule type" value="mRNA"/>
</dbReference>
<feature type="region of interest" description="Disordered" evidence="11">
    <location>
        <begin position="1231"/>
        <end position="1250"/>
    </location>
</feature>
<dbReference type="GO" id="GO:0007165">
    <property type="term" value="P:signal transduction"/>
    <property type="evidence" value="ECO:0007669"/>
    <property type="project" value="InterPro"/>
</dbReference>
<comment type="similarity">
    <text evidence="2">Belongs to the SARM1 family.</text>
</comment>
<dbReference type="FunFam" id="1.10.150.50:FF:000043">
    <property type="entry name" value="Sterile alpha and TIR motif-containing 1"/>
    <property type="match status" value="1"/>
</dbReference>
<dbReference type="GO" id="GO:0019677">
    <property type="term" value="P:NAD+ catabolic process"/>
    <property type="evidence" value="ECO:0007669"/>
    <property type="project" value="UniProtKB-ARBA"/>
</dbReference>
<dbReference type="InterPro" id="IPR013761">
    <property type="entry name" value="SAM/pointed_sf"/>
</dbReference>
<evidence type="ECO:0000256" key="2">
    <source>
        <dbReference type="ARBA" id="ARBA00008291"/>
    </source>
</evidence>
<dbReference type="InterPro" id="IPR001660">
    <property type="entry name" value="SAM"/>
</dbReference>
<dbReference type="GO" id="GO:0045087">
    <property type="term" value="P:innate immune response"/>
    <property type="evidence" value="ECO:0007669"/>
    <property type="project" value="UniProtKB-KW"/>
</dbReference>
<feature type="compositionally biased region" description="Low complexity" evidence="11">
    <location>
        <begin position="139"/>
        <end position="156"/>
    </location>
</feature>
<dbReference type="FunFam" id="1.10.150.50:FF:000056">
    <property type="entry name" value="Ectoderm-expressed 4, isoform D"/>
    <property type="match status" value="1"/>
</dbReference>
<evidence type="ECO:0000256" key="5">
    <source>
        <dbReference type="ARBA" id="ARBA00022588"/>
    </source>
</evidence>
<dbReference type="SUPFAM" id="SSF52200">
    <property type="entry name" value="Toll/Interleukin receptor TIR domain"/>
    <property type="match status" value="1"/>
</dbReference>
<dbReference type="Gene3D" id="1.10.150.50">
    <property type="entry name" value="Transcription Factor, Ets-1"/>
    <property type="match status" value="2"/>
</dbReference>
<organism evidence="14">
    <name type="scientific">Megafenestra aurita</name>
    <dbReference type="NCBI Taxonomy" id="2291010"/>
    <lineage>
        <taxon>Eukaryota</taxon>
        <taxon>Metazoa</taxon>
        <taxon>Ecdysozoa</taxon>
        <taxon>Arthropoda</taxon>
        <taxon>Crustacea</taxon>
        <taxon>Branchiopoda</taxon>
        <taxon>Diplostraca</taxon>
        <taxon>Cladocera</taxon>
        <taxon>Anomopoda</taxon>
        <taxon>Daphniidae</taxon>
        <taxon>Megafenestra</taxon>
    </lineage>
</organism>
<keyword evidence="4" id="KW-0963">Cytoplasm</keyword>
<dbReference type="SMART" id="SM00454">
    <property type="entry name" value="SAM"/>
    <property type="match status" value="2"/>
</dbReference>
<evidence type="ECO:0000256" key="7">
    <source>
        <dbReference type="ARBA" id="ARBA00022801"/>
    </source>
</evidence>
<feature type="compositionally biased region" description="Polar residues" evidence="11">
    <location>
        <begin position="1111"/>
        <end position="1120"/>
    </location>
</feature>